<evidence type="ECO:0000313" key="3">
    <source>
        <dbReference type="EMBL" id="TWG20645.1"/>
    </source>
</evidence>
<feature type="compositionally biased region" description="Basic and acidic residues" evidence="1">
    <location>
        <begin position="355"/>
        <end position="374"/>
    </location>
</feature>
<evidence type="ECO:0000256" key="2">
    <source>
        <dbReference type="SAM" id="Phobius"/>
    </source>
</evidence>
<keyword evidence="2" id="KW-1133">Transmembrane helix</keyword>
<evidence type="ECO:0000256" key="1">
    <source>
        <dbReference type="SAM" id="MobiDB-lite"/>
    </source>
</evidence>
<feature type="region of interest" description="Disordered" evidence="1">
    <location>
        <begin position="292"/>
        <end position="597"/>
    </location>
</feature>
<dbReference type="EMBL" id="VIWY01000003">
    <property type="protein sequence ID" value="TWG20645.1"/>
    <property type="molecule type" value="Genomic_DNA"/>
</dbReference>
<keyword evidence="2" id="KW-0472">Membrane</keyword>
<accession>A0A561W9V1</accession>
<reference evidence="3 4" key="1">
    <citation type="submission" date="2019-06" db="EMBL/GenBank/DDBJ databases">
        <title>Sequencing the genomes of 1000 actinobacteria strains.</title>
        <authorList>
            <person name="Klenk H.-P."/>
        </authorList>
    </citation>
    <scope>NUCLEOTIDE SEQUENCE [LARGE SCALE GENOMIC DNA]</scope>
    <source>
        <strain evidence="3 4">DSM 43866</strain>
    </source>
</reference>
<feature type="transmembrane region" description="Helical" evidence="2">
    <location>
        <begin position="175"/>
        <end position="196"/>
    </location>
</feature>
<dbReference type="Proteomes" id="UP000320239">
    <property type="component" value="Unassembled WGS sequence"/>
</dbReference>
<protein>
    <submittedName>
        <fullName evidence="3">DMSO/TMAO reductase YedYZ heme-binding membrane subunit</fullName>
    </submittedName>
</protein>
<gene>
    <name evidence="3" type="ORF">FHX34_103174</name>
</gene>
<keyword evidence="2" id="KW-0812">Transmembrane</keyword>
<proteinExistence type="predicted"/>
<feature type="transmembrane region" description="Helical" evidence="2">
    <location>
        <begin position="202"/>
        <end position="223"/>
    </location>
</feature>
<feature type="compositionally biased region" description="Basic and acidic residues" evidence="1">
    <location>
        <begin position="531"/>
        <end position="542"/>
    </location>
</feature>
<feature type="compositionally biased region" description="Pro residues" evidence="1">
    <location>
        <begin position="292"/>
        <end position="304"/>
    </location>
</feature>
<name>A0A561W9V1_ACTTI</name>
<evidence type="ECO:0000313" key="4">
    <source>
        <dbReference type="Proteomes" id="UP000320239"/>
    </source>
</evidence>
<feature type="compositionally biased region" description="Basic and acidic residues" evidence="1">
    <location>
        <begin position="484"/>
        <end position="495"/>
    </location>
</feature>
<comment type="caution">
    <text evidence="3">The sequence shown here is derived from an EMBL/GenBank/DDBJ whole genome shotgun (WGS) entry which is preliminary data.</text>
</comment>
<feature type="region of interest" description="Disordered" evidence="1">
    <location>
        <begin position="240"/>
        <end position="271"/>
    </location>
</feature>
<feature type="compositionally biased region" description="Basic and acidic residues" evidence="1">
    <location>
        <begin position="446"/>
        <end position="475"/>
    </location>
</feature>
<sequence length="597" mass="66296">MARSKKNERTAGRVAVDIGSTGTRSVPPGAVILLVACVLAAIWAVAMMTGPGRVGYVYFFMYAEYYMGVLTLVSLSITIMVGLVSTDRLVLSIRQRVFLQSTHRTTGVMAITSLAGHLWTKAVEDHIRLIDILIPFISPANTLYIGFGQISGYILLMVTWSGLARAKFIGRGKPWMWRAIHSVSYLMWPIALMHGLGAGRAAKTWVIVSYVVCVLAVLIGLAVRLSVSLNRRKDFASPAGLGAAKPSGGVVPTSSAPRNRFGGGRGGRDQAADLMAPAAPAVNSWVPAAPAVPPPAPPAAPVSPAPVSSAPVSPAPVSPAPVGDHRELVAPAPRPRRAVEDDYYYDEPTRAISRRGFDDDRYDEPAPRPRRRDDDDYYDDGPRPRSRRYADEDDESRGRRSARPALEETGARMRPDETGTRLRRDELTETGTRLRRDELTETGTQLRRDELTETGTRLRRDELTETGTRLRRDDLADTGTPMRRYADDEYYDERPRGRRRRAADEDDRYDDVPRPRAPRYDEDDEPRGRRRADDGRHSRSEFVDLADDDTLVDMASRRTRRPSTDVVRGGAPSRRGRARDDDEAYFSQLRGDVREAN</sequence>
<dbReference type="AlphaFoldDB" id="A0A561W9V1"/>
<organism evidence="3 4">
    <name type="scientific">Actinoplanes teichomyceticus</name>
    <dbReference type="NCBI Taxonomy" id="1867"/>
    <lineage>
        <taxon>Bacteria</taxon>
        <taxon>Bacillati</taxon>
        <taxon>Actinomycetota</taxon>
        <taxon>Actinomycetes</taxon>
        <taxon>Micromonosporales</taxon>
        <taxon>Micromonosporaceae</taxon>
        <taxon>Actinoplanes</taxon>
    </lineage>
</organism>
<feature type="transmembrane region" description="Helical" evidence="2">
    <location>
        <begin position="65"/>
        <end position="84"/>
    </location>
</feature>
<keyword evidence="4" id="KW-1185">Reference proteome</keyword>
<feature type="compositionally biased region" description="Basic and acidic residues" evidence="1">
    <location>
        <begin position="510"/>
        <end position="520"/>
    </location>
</feature>
<feature type="transmembrane region" description="Helical" evidence="2">
    <location>
        <begin position="26"/>
        <end position="45"/>
    </location>
</feature>
<feature type="transmembrane region" description="Helical" evidence="2">
    <location>
        <begin position="143"/>
        <end position="163"/>
    </location>
</feature>
<feature type="compositionally biased region" description="Basic and acidic residues" evidence="1">
    <location>
        <begin position="405"/>
        <end position="439"/>
    </location>
</feature>